<comment type="caution">
    <text evidence="2">The sequence shown here is derived from an EMBL/GenBank/DDBJ whole genome shotgun (WGS) entry which is preliminary data.</text>
</comment>
<name>A0A421FHR7_9STRA</name>
<evidence type="ECO:0000313" key="3">
    <source>
        <dbReference type="Proteomes" id="UP000284657"/>
    </source>
</evidence>
<dbReference type="Gene3D" id="3.40.50.300">
    <property type="entry name" value="P-loop containing nucleotide triphosphate hydrolases"/>
    <property type="match status" value="1"/>
</dbReference>
<reference evidence="2 3" key="1">
    <citation type="submission" date="2018-07" db="EMBL/GenBank/DDBJ databases">
        <title>Genome sequencing of oomycete isolates from Chile give support for New Zealand origin for Phytophthora kernoviae and make available the first Nothophytophthora sp. genome.</title>
        <authorList>
            <person name="Studholme D.J."/>
            <person name="Sanfuentes E."/>
            <person name="Panda P."/>
            <person name="Hill R."/>
            <person name="Sambles C."/>
            <person name="Grant M."/>
            <person name="Williams N.M."/>
            <person name="Mcdougal R.L."/>
        </authorList>
    </citation>
    <scope>NUCLEOTIDE SEQUENCE [LARGE SCALE GENOMIC DNA]</scope>
    <source>
        <strain evidence="2">Chile7</strain>
    </source>
</reference>
<evidence type="ECO:0000313" key="2">
    <source>
        <dbReference type="EMBL" id="RLN45021.1"/>
    </source>
</evidence>
<proteinExistence type="predicted"/>
<evidence type="ECO:0008006" key="4">
    <source>
        <dbReference type="Google" id="ProtNLM"/>
    </source>
</evidence>
<dbReference type="PANTHER" id="PTHR43883">
    <property type="entry name" value="SLR0207 PROTEIN"/>
    <property type="match status" value="1"/>
</dbReference>
<dbReference type="Pfam" id="PF13671">
    <property type="entry name" value="AAA_33"/>
    <property type="match status" value="1"/>
</dbReference>
<dbReference type="AlphaFoldDB" id="A0A421FHR7"/>
<accession>A0A421FHR7</accession>
<dbReference type="InterPro" id="IPR052732">
    <property type="entry name" value="Cell-binding_unc_protein"/>
</dbReference>
<organism evidence="2 3">
    <name type="scientific">Phytophthora kernoviae</name>
    <dbReference type="NCBI Taxonomy" id="325452"/>
    <lineage>
        <taxon>Eukaryota</taxon>
        <taxon>Sar</taxon>
        <taxon>Stramenopiles</taxon>
        <taxon>Oomycota</taxon>
        <taxon>Peronosporomycetes</taxon>
        <taxon>Peronosporales</taxon>
        <taxon>Peronosporaceae</taxon>
        <taxon>Phytophthora</taxon>
    </lineage>
</organism>
<dbReference type="EMBL" id="MBAD02002732">
    <property type="protein sequence ID" value="RLN45021.1"/>
    <property type="molecule type" value="Genomic_DNA"/>
</dbReference>
<gene>
    <name evidence="2" type="ORF">BBJ29_003911</name>
</gene>
<dbReference type="Proteomes" id="UP000284657">
    <property type="component" value="Unassembled WGS sequence"/>
</dbReference>
<feature type="region of interest" description="Disordered" evidence="1">
    <location>
        <begin position="444"/>
        <end position="470"/>
    </location>
</feature>
<dbReference type="InterPro" id="IPR027417">
    <property type="entry name" value="P-loop_NTPase"/>
</dbReference>
<dbReference type="SUPFAM" id="SSF56112">
    <property type="entry name" value="Protein kinase-like (PK-like)"/>
    <property type="match status" value="1"/>
</dbReference>
<evidence type="ECO:0000256" key="1">
    <source>
        <dbReference type="SAM" id="MobiDB-lite"/>
    </source>
</evidence>
<sequence length="688" mass="77832">MEPRRPKHKQAPPLEVSQKELEHALRDPKTYVFPTSNAHHSAFPKNLQDEHVRVVHTHMSMVLMLPERVYKVKKQVDFGFADFSTLYKRFQACYAEVQLNQRLAPDVYKGVVPVSMKRETREISVRCDDFWTPEKSSNLDWWLNDEFGEIVEWAVHMVRLPDECTLLHDMDHSELTESTLTQVAEKLVHFHDSARRGPKIDEFGGEKAVRRNIDENFHQTAPHTGVTVNEQVYRRVKELTYARLKKMKPVIEARVGNGYICDTHGDLRLEHVYKLPSSTGSSKTEPRFVILDCIEFNEQFRFGDPLSDVAFLVMDIWRKGRPDLARFLQKQYLLKAVQDSPENAELFAFYAAYRAVVRAKVSGFRVMDPTLSAAHRVTEIQRAHCYWLVALELLSPEPQRPCMILVGGLPASGKSNLAHMLADTDGSLVWLRSDAIRKEIASAQAAEATKGTDEEGGDDISQGEGSYEEGLYSPEMTSRTYDVVLTESVKHLRQGERVIVDATFRDPVQRQKFVAAARNEGALFAFIMCECNREIIRGRMLARKNDLSDATWDVYENMEKAWAFPELETMAECSVVNTEKEKELTLRRAQLFLLIRFSNIESVLVIISSCPTMCCRVLFISIEYRSPAERFVGVPLRLASDLVSLMGDFGAWGEVGAGGGMDAADTLSGGGVIGDIVGRTSYLDAAYG</sequence>
<dbReference type="SUPFAM" id="SSF52540">
    <property type="entry name" value="P-loop containing nucleoside triphosphate hydrolases"/>
    <property type="match status" value="1"/>
</dbReference>
<dbReference type="PANTHER" id="PTHR43883:SF1">
    <property type="entry name" value="GLUCONOKINASE"/>
    <property type="match status" value="1"/>
</dbReference>
<dbReference type="InterPro" id="IPR011009">
    <property type="entry name" value="Kinase-like_dom_sf"/>
</dbReference>
<protein>
    <recommendedName>
        <fullName evidence="4">Zeta toxin domain-containing protein</fullName>
    </recommendedName>
</protein>